<evidence type="ECO:0000313" key="2">
    <source>
        <dbReference type="EMBL" id="GMU10021.1"/>
    </source>
</evidence>
<sequence>MGELVGALVQLPVREVFVTEDHGHRVRRLARLLREALVDGGLVGERRPRVVPVDEQLALLGFVHERQRGQGLPHVPDDGLEQRTQVPQHASDGGLVEEGRAVLGAEAQAASLLGRDQRQVEARHTAVHRQRVHAQAGKRHERQGRVLQDEHHLEQRGDVQPARRLEHLHQLLEGHVLVREGAKGGVMHLTQQLAEGRVAGQVRAQDERVDEQADEAFELGAGTARDRGADGEVVLAGVALEQDVERRQEHGEQRAALAQGHELEALDEREGQQQIVPSPPAIGLRLAWPVRGQLQHGVRIQPLPPVRQLRFERVPSHPLALPRGVVRVLQAQRCQGRGLAGREGPVQLRHLADEHTQGPAVGHDVVDRQEQQVLLLLQDQEGRAHQGAGGEREGAKGLGGGAVACLGLTLFVRQGAQVGEVQRQGRRRRDDLHGAFGRVAERGAQGLVAVHQRFEPAAQGLDVQRPGQPQGDGHVVRGRPGLQLINQPQPLLGEGQRRGLPARHWHQGRQPGRSRLRCASRVEVPREAFQRRGLEDGAQGQFHAEGRAHARDELCGKE</sequence>
<evidence type="ECO:0000313" key="3">
    <source>
        <dbReference type="Proteomes" id="UP001342631"/>
    </source>
</evidence>
<protein>
    <submittedName>
        <fullName evidence="2">Uncharacterized protein</fullName>
    </submittedName>
</protein>
<feature type="compositionally biased region" description="Basic and acidic residues" evidence="1">
    <location>
        <begin position="544"/>
        <end position="558"/>
    </location>
</feature>
<keyword evidence="3" id="KW-1185">Reference proteome</keyword>
<feature type="region of interest" description="Disordered" evidence="1">
    <location>
        <begin position="130"/>
        <end position="152"/>
    </location>
</feature>
<organism evidence="2 3">
    <name type="scientific">Corallococcus caeni</name>
    <dbReference type="NCBI Taxonomy" id="3082388"/>
    <lineage>
        <taxon>Bacteria</taxon>
        <taxon>Pseudomonadati</taxon>
        <taxon>Myxococcota</taxon>
        <taxon>Myxococcia</taxon>
        <taxon>Myxococcales</taxon>
        <taxon>Cystobacterineae</taxon>
        <taxon>Myxococcaceae</taxon>
        <taxon>Corallococcus</taxon>
    </lineage>
</organism>
<dbReference type="EMBL" id="BTTX01000007">
    <property type="protein sequence ID" value="GMU10021.1"/>
    <property type="molecule type" value="Genomic_DNA"/>
</dbReference>
<name>A0ABQ6R289_9BACT</name>
<feature type="compositionally biased region" description="Basic and acidic residues" evidence="1">
    <location>
        <begin position="143"/>
        <end position="152"/>
    </location>
</feature>
<gene>
    <name evidence="2" type="ORF">ASNO1_62750</name>
</gene>
<dbReference type="Proteomes" id="UP001342631">
    <property type="component" value="Unassembled WGS sequence"/>
</dbReference>
<feature type="compositionally biased region" description="Basic residues" evidence="1">
    <location>
        <begin position="130"/>
        <end position="142"/>
    </location>
</feature>
<evidence type="ECO:0000256" key="1">
    <source>
        <dbReference type="SAM" id="MobiDB-lite"/>
    </source>
</evidence>
<accession>A0ABQ6R289</accession>
<proteinExistence type="predicted"/>
<feature type="region of interest" description="Disordered" evidence="1">
    <location>
        <begin position="527"/>
        <end position="558"/>
    </location>
</feature>
<reference evidence="2 3" key="1">
    <citation type="journal article" date="2024" name="Arch. Microbiol.">
        <title>Corallococcus caeni sp. nov., a novel myxobacterium isolated from activated sludge.</title>
        <authorList>
            <person name="Tomita S."/>
            <person name="Nakai R."/>
            <person name="Kuroda K."/>
            <person name="Kurashita H."/>
            <person name="Hatamoto M."/>
            <person name="Yamaguchi T."/>
            <person name="Narihiro T."/>
        </authorList>
    </citation>
    <scope>NUCLEOTIDE SEQUENCE [LARGE SCALE GENOMIC DNA]</scope>
    <source>
        <strain evidence="2 3">NO1</strain>
    </source>
</reference>
<comment type="caution">
    <text evidence="2">The sequence shown here is derived from an EMBL/GenBank/DDBJ whole genome shotgun (WGS) entry which is preliminary data.</text>
</comment>